<proteinExistence type="predicted"/>
<evidence type="ECO:0000313" key="8">
    <source>
        <dbReference type="RefSeq" id="XP_015283212.1"/>
    </source>
</evidence>
<dbReference type="PANTHER" id="PTHR16296:SF2">
    <property type="entry name" value="TRANSMEMBRANE PROTEIN 126A"/>
    <property type="match status" value="1"/>
</dbReference>
<dbReference type="Proteomes" id="UP000694871">
    <property type="component" value="Unplaced"/>
</dbReference>
<feature type="transmembrane region" description="Helical" evidence="6">
    <location>
        <begin position="69"/>
        <end position="90"/>
    </location>
</feature>
<evidence type="ECO:0000256" key="3">
    <source>
        <dbReference type="ARBA" id="ARBA00022989"/>
    </source>
</evidence>
<gene>
    <name evidence="8" type="primary">TMEM126A</name>
</gene>
<keyword evidence="2 6" id="KW-0812">Transmembrane</keyword>
<evidence type="ECO:0000256" key="5">
    <source>
        <dbReference type="ARBA" id="ARBA00023136"/>
    </source>
</evidence>
<dbReference type="InterPro" id="IPR009801">
    <property type="entry name" value="TMEM126"/>
</dbReference>
<keyword evidence="4" id="KW-0496">Mitochondrion</keyword>
<organism evidence="7 8">
    <name type="scientific">Gekko japonicus</name>
    <name type="common">Schlegel's Japanese gecko</name>
    <dbReference type="NCBI Taxonomy" id="146911"/>
    <lineage>
        <taxon>Eukaryota</taxon>
        <taxon>Metazoa</taxon>
        <taxon>Chordata</taxon>
        <taxon>Craniata</taxon>
        <taxon>Vertebrata</taxon>
        <taxon>Euteleostomi</taxon>
        <taxon>Lepidosauria</taxon>
        <taxon>Squamata</taxon>
        <taxon>Bifurcata</taxon>
        <taxon>Gekkota</taxon>
        <taxon>Gekkonidae</taxon>
        <taxon>Gekkoninae</taxon>
        <taxon>Gekko</taxon>
    </lineage>
</organism>
<keyword evidence="3 6" id="KW-1133">Transmembrane helix</keyword>
<dbReference type="PANTHER" id="PTHR16296">
    <property type="entry name" value="UNCHARACTERIZED HYPOTHALAMUS PROTEIN HT007"/>
    <property type="match status" value="1"/>
</dbReference>
<evidence type="ECO:0000256" key="6">
    <source>
        <dbReference type="SAM" id="Phobius"/>
    </source>
</evidence>
<accession>A0ABM1LB75</accession>
<keyword evidence="5 6" id="KW-0472">Membrane</keyword>
<evidence type="ECO:0000256" key="1">
    <source>
        <dbReference type="ARBA" id="ARBA00004225"/>
    </source>
</evidence>
<dbReference type="GeneID" id="107124300"/>
<reference evidence="8" key="1">
    <citation type="submission" date="2025-08" db="UniProtKB">
        <authorList>
            <consortium name="RefSeq"/>
        </authorList>
    </citation>
    <scope>IDENTIFICATION</scope>
</reference>
<keyword evidence="7" id="KW-1185">Reference proteome</keyword>
<dbReference type="RefSeq" id="XP_015283212.1">
    <property type="nucleotide sequence ID" value="XM_015427726.1"/>
</dbReference>
<name>A0ABM1LB75_GEKJA</name>
<comment type="subcellular location">
    <subcellularLocation>
        <location evidence="1">Mitochondrion membrane</location>
        <topology evidence="1">Multi-pass membrane protein</topology>
    </subcellularLocation>
</comment>
<feature type="transmembrane region" description="Helical" evidence="6">
    <location>
        <begin position="37"/>
        <end position="57"/>
    </location>
</feature>
<evidence type="ECO:0000256" key="4">
    <source>
        <dbReference type="ARBA" id="ARBA00023128"/>
    </source>
</evidence>
<sequence length="206" mass="23124">MAGEILDPLLRREKRQARDRSEILRERFERLPEKDKSLFRTGSFFLAFNSSLCGLIADNYLRRALNVTQARLASTLPMVFLPFASTLVVYEFCISQPLMRGDLNCATCASVRGGLIGAFMGCVYPALTAIPLCGSLAARYSTAPLPSKENMFRYWMAVCKPAYKKLRFAALLQAALGTYLGTKNYDIYIKMLQLPEAGRDPEELIE</sequence>
<evidence type="ECO:0000256" key="2">
    <source>
        <dbReference type="ARBA" id="ARBA00022692"/>
    </source>
</evidence>
<dbReference type="Pfam" id="PF07114">
    <property type="entry name" value="TMEM126"/>
    <property type="match status" value="1"/>
</dbReference>
<evidence type="ECO:0000313" key="7">
    <source>
        <dbReference type="Proteomes" id="UP000694871"/>
    </source>
</evidence>
<protein>
    <submittedName>
        <fullName evidence="8">Transmembrane protein 126A</fullName>
    </submittedName>
</protein>